<accession>A0A165RLP7</accession>
<dbReference type="RefSeq" id="WP_003642770.1">
    <property type="nucleotide sequence ID" value="NZ_AP028153.1"/>
</dbReference>
<dbReference type="Proteomes" id="UP000076882">
    <property type="component" value="Unassembled WGS sequence"/>
</dbReference>
<proteinExistence type="predicted"/>
<evidence type="ECO:0000313" key="3">
    <source>
        <dbReference type="Proteomes" id="UP000076882"/>
    </source>
</evidence>
<dbReference type="KEGG" id="lpb:SH83_10625"/>
<evidence type="ECO:0000313" key="2">
    <source>
        <dbReference type="EMBL" id="KZU94622.1"/>
    </source>
</evidence>
<dbReference type="Gene3D" id="3.40.50.2000">
    <property type="entry name" value="Glycogen Phosphorylase B"/>
    <property type="match status" value="1"/>
</dbReference>
<feature type="compositionally biased region" description="Polar residues" evidence="1">
    <location>
        <begin position="37"/>
        <end position="48"/>
    </location>
</feature>
<comment type="caution">
    <text evidence="2">The sequence shown here is derived from an EMBL/GenBank/DDBJ whole genome shotgun (WGS) entry which is preliminary data.</text>
</comment>
<dbReference type="EMBL" id="LUXM01000033">
    <property type="protein sequence ID" value="KZU94622.1"/>
    <property type="molecule type" value="Genomic_DNA"/>
</dbReference>
<gene>
    <name evidence="2" type="ORF">Lp19_2596</name>
</gene>
<reference evidence="2 3" key="1">
    <citation type="submission" date="2016-03" db="EMBL/GenBank/DDBJ databases">
        <title>Comparative genomics of 54 Lactobacillus plantarum strains reveals genomic uncoupling from niche constraints.</title>
        <authorList>
            <person name="Martino M.E."/>
        </authorList>
    </citation>
    <scope>NUCLEOTIDE SEQUENCE [LARGE SCALE GENOMIC DNA]</scope>
    <source>
        <strain evidence="2 3">19.1</strain>
    </source>
</reference>
<feature type="region of interest" description="Disordered" evidence="1">
    <location>
        <begin position="251"/>
        <end position="273"/>
    </location>
</feature>
<dbReference type="PATRIC" id="fig|1590.142.peg.2276"/>
<sequence length="658" mass="74522">MKMFNKKRRDKNEDYRNHSERATATSTVAAQKPKPKATQSSTTPNVRSSAGVRPTSSSVTASTSAPVKGQNRVNQRRATQTAAKNSVAIEREMADLNKQYQTLRGELKVQLVQDRKHEKQQYETLVAEQLNLEQQLKDAKVTLSKQDKVVNTNDSERQGMVKTINAAQKRYDDAKKALAKSDQTIKSLEKKITQSEQSLADLKQNEADMRKAIQGEQDLKKLFVLMKQQEKQAQDLYQKSDAINSELVKLQKREQTETRERSRKEHAITSAEKDLHTAQDALVAYDRKKKSAQDEQERSLNLINQKINRLQHDYDQNATIVKGLQQKIESIDAKLKSDYGTTHLVSPVEFDQSAKYFLFSTDLIQSLSGDEKASMEMIMGLLKSEVKDKANVITVNYNDSLPEIWNSYQSAGLVDKRTGLYNMYYTIQAKVPGAVAKTKPELPDNPAWQYKRNADKQIVSIADDGGNPIMTLKYRKNGAIWYMTYFNGSLATRRDVYDAAGFLSVTQYLDRTNNSQVTLENFYRPDHSLAMVKQYGSNHELSIQLVNKEEAITNVFHSEAQLLNWWLASVLQQQNSVLVMGVNAPLFDQCLQATNDNFHLLPIVSADDLDNQHVQDIINGKSKLSSLVVTDRDVQTAIEKQMTRDLEITVMPAAEVRA</sequence>
<dbReference type="GeneID" id="77215773"/>
<feature type="compositionally biased region" description="Polar residues" evidence="1">
    <location>
        <begin position="71"/>
        <end position="84"/>
    </location>
</feature>
<name>A0A165RLP7_LACPN</name>
<organism evidence="2 3">
    <name type="scientific">Lactiplantibacillus plantarum</name>
    <name type="common">Lactobacillus plantarum</name>
    <dbReference type="NCBI Taxonomy" id="1590"/>
    <lineage>
        <taxon>Bacteria</taxon>
        <taxon>Bacillati</taxon>
        <taxon>Bacillota</taxon>
        <taxon>Bacilli</taxon>
        <taxon>Lactobacillales</taxon>
        <taxon>Lactobacillaceae</taxon>
        <taxon>Lactiplantibacillus</taxon>
    </lineage>
</organism>
<evidence type="ECO:0000256" key="1">
    <source>
        <dbReference type="SAM" id="MobiDB-lite"/>
    </source>
</evidence>
<feature type="compositionally biased region" description="Low complexity" evidence="1">
    <location>
        <begin position="54"/>
        <end position="67"/>
    </location>
</feature>
<feature type="compositionally biased region" description="Basic and acidic residues" evidence="1">
    <location>
        <begin position="10"/>
        <end position="21"/>
    </location>
</feature>
<protein>
    <submittedName>
        <fullName evidence="2">LepB</fullName>
    </submittedName>
</protein>
<feature type="region of interest" description="Disordered" evidence="1">
    <location>
        <begin position="1"/>
        <end position="86"/>
    </location>
</feature>
<dbReference type="AlphaFoldDB" id="A0A165RLP7"/>